<comment type="caution">
    <text evidence="1">The sequence shown here is derived from an EMBL/GenBank/DDBJ whole genome shotgun (WGS) entry which is preliminary data.</text>
</comment>
<gene>
    <name evidence="1" type="ORF">DHL47_10335</name>
</gene>
<protein>
    <submittedName>
        <fullName evidence="1">Uncharacterized protein</fullName>
    </submittedName>
</protein>
<organism evidence="1 2">
    <name type="scientific">Streptococcus panodentis</name>
    <dbReference type="NCBI Taxonomy" id="1581472"/>
    <lineage>
        <taxon>Bacteria</taxon>
        <taxon>Bacillati</taxon>
        <taxon>Bacillota</taxon>
        <taxon>Bacilli</taxon>
        <taxon>Lactobacillales</taxon>
        <taxon>Streptococcaceae</taxon>
        <taxon>Streptococcus</taxon>
    </lineage>
</organism>
<dbReference type="EMBL" id="QFAY01000023">
    <property type="protein sequence ID" value="MBP2621706.1"/>
    <property type="molecule type" value="Genomic_DNA"/>
</dbReference>
<name>A0ABS5AYQ9_9STRE</name>
<evidence type="ECO:0000313" key="1">
    <source>
        <dbReference type="EMBL" id="MBP2621706.1"/>
    </source>
</evidence>
<sequence length="72" mass="8515">MNDLFCFENENLQKGDKICSLDYLGVKYFLTADFDLVILKKYHYKNSIIEWGTPLFLVRKIEDPECEPHPKS</sequence>
<keyword evidence="2" id="KW-1185">Reference proteome</keyword>
<evidence type="ECO:0000313" key="2">
    <source>
        <dbReference type="Proteomes" id="UP001519349"/>
    </source>
</evidence>
<dbReference type="RefSeq" id="WP_128837447.1">
    <property type="nucleotide sequence ID" value="NZ_QFAY01000023.1"/>
</dbReference>
<proteinExistence type="predicted"/>
<dbReference type="Proteomes" id="UP001519349">
    <property type="component" value="Unassembled WGS sequence"/>
</dbReference>
<reference evidence="1 2" key="1">
    <citation type="submission" date="2018-05" db="EMBL/GenBank/DDBJ databases">
        <title>Draft genome sequence of Streptococcus panodentis CCUG 70867T.</title>
        <authorList>
            <person name="Salva-Serra F."/>
            <person name="Mendez V."/>
            <person name="Jaen-Luchoro D."/>
            <person name="Gonzales-Siles L."/>
            <person name="Karlsson R."/>
            <person name="Engstrom-Jakobsson H."/>
            <person name="Busquets A."/>
            <person name="Gomila M."/>
            <person name="Pineiro-Iglesias B."/>
            <person name="Bennasar-Figueras A."/>
            <person name="Seeger M."/>
            <person name="Moore E."/>
        </authorList>
    </citation>
    <scope>NUCLEOTIDE SEQUENCE [LARGE SCALE GENOMIC DNA]</scope>
    <source>
        <strain evidence="1 2">CCUG 70867</strain>
    </source>
</reference>
<accession>A0ABS5AYQ9</accession>